<keyword evidence="2" id="KW-0472">Membrane</keyword>
<reference evidence="4 6" key="2">
    <citation type="journal article" date="2014" name="BMC Genomics">
        <title>An improved genome release (version Mt4.0) for the model legume Medicago truncatula.</title>
        <authorList>
            <person name="Tang H."/>
            <person name="Krishnakumar V."/>
            <person name="Bidwell S."/>
            <person name="Rosen B."/>
            <person name="Chan A."/>
            <person name="Zhou S."/>
            <person name="Gentzbittel L."/>
            <person name="Childs K.L."/>
            <person name="Yandell M."/>
            <person name="Gundlach H."/>
            <person name="Mayer K.F."/>
            <person name="Schwartz D.C."/>
            <person name="Town C.D."/>
        </authorList>
    </citation>
    <scope>GENOME REANNOTATION</scope>
    <source>
        <strain evidence="5 6">cv. Jemalong A17</strain>
    </source>
</reference>
<dbReference type="PaxDb" id="3880-AET00585"/>
<protein>
    <submittedName>
        <fullName evidence="4">Transmembrane protein, putative</fullName>
    </submittedName>
</protein>
<proteinExistence type="predicted"/>
<name>G7K8N2_MEDTR</name>
<evidence type="ECO:0000256" key="2">
    <source>
        <dbReference type="SAM" id="Phobius"/>
    </source>
</evidence>
<dbReference type="AlphaFoldDB" id="G7K8N2"/>
<evidence type="ECO:0000313" key="6">
    <source>
        <dbReference type="Proteomes" id="UP000002051"/>
    </source>
</evidence>
<keyword evidence="2 4" id="KW-0812">Transmembrane</keyword>
<organism evidence="4 6">
    <name type="scientific">Medicago truncatula</name>
    <name type="common">Barrel medic</name>
    <name type="synonym">Medicago tribuloides</name>
    <dbReference type="NCBI Taxonomy" id="3880"/>
    <lineage>
        <taxon>Eukaryota</taxon>
        <taxon>Viridiplantae</taxon>
        <taxon>Streptophyta</taxon>
        <taxon>Embryophyta</taxon>
        <taxon>Tracheophyta</taxon>
        <taxon>Spermatophyta</taxon>
        <taxon>Magnoliopsida</taxon>
        <taxon>eudicotyledons</taxon>
        <taxon>Gunneridae</taxon>
        <taxon>Pentapetalae</taxon>
        <taxon>rosids</taxon>
        <taxon>fabids</taxon>
        <taxon>Fabales</taxon>
        <taxon>Fabaceae</taxon>
        <taxon>Papilionoideae</taxon>
        <taxon>50 kb inversion clade</taxon>
        <taxon>NPAAA clade</taxon>
        <taxon>Hologalegina</taxon>
        <taxon>IRL clade</taxon>
        <taxon>Trifolieae</taxon>
        <taxon>Medicago</taxon>
    </lineage>
</organism>
<keyword evidence="2" id="KW-1133">Transmembrane helix</keyword>
<feature type="chain" id="PRO_5014573435" evidence="3">
    <location>
        <begin position="18"/>
        <end position="141"/>
    </location>
</feature>
<evidence type="ECO:0000256" key="3">
    <source>
        <dbReference type="SAM" id="SignalP"/>
    </source>
</evidence>
<evidence type="ECO:0000313" key="5">
    <source>
        <dbReference type="EnsemblPlants" id="AET00585"/>
    </source>
</evidence>
<evidence type="ECO:0000313" key="4">
    <source>
        <dbReference type="EMBL" id="AET00585.1"/>
    </source>
</evidence>
<feature type="compositionally biased region" description="Low complexity" evidence="1">
    <location>
        <begin position="103"/>
        <end position="112"/>
    </location>
</feature>
<dbReference type="EnsemblPlants" id="AET00585">
    <property type="protein sequence ID" value="AET00585"/>
    <property type="gene ID" value="MTR_5g093660"/>
</dbReference>
<keyword evidence="3" id="KW-0732">Signal</keyword>
<feature type="transmembrane region" description="Helical" evidence="2">
    <location>
        <begin position="61"/>
        <end position="81"/>
    </location>
</feature>
<reference evidence="4 6" key="1">
    <citation type="journal article" date="2011" name="Nature">
        <title>The Medicago genome provides insight into the evolution of rhizobial symbioses.</title>
        <authorList>
            <person name="Young N.D."/>
            <person name="Debelle F."/>
            <person name="Oldroyd G.E."/>
            <person name="Geurts R."/>
            <person name="Cannon S.B."/>
            <person name="Udvardi M.K."/>
            <person name="Benedito V.A."/>
            <person name="Mayer K.F."/>
            <person name="Gouzy J."/>
            <person name="Schoof H."/>
            <person name="Van de Peer Y."/>
            <person name="Proost S."/>
            <person name="Cook D.R."/>
            <person name="Meyers B.C."/>
            <person name="Spannagl M."/>
            <person name="Cheung F."/>
            <person name="De Mita S."/>
            <person name="Krishnakumar V."/>
            <person name="Gundlach H."/>
            <person name="Zhou S."/>
            <person name="Mudge J."/>
            <person name="Bharti A.K."/>
            <person name="Murray J.D."/>
            <person name="Naoumkina M.A."/>
            <person name="Rosen B."/>
            <person name="Silverstein K.A."/>
            <person name="Tang H."/>
            <person name="Rombauts S."/>
            <person name="Zhao P.X."/>
            <person name="Zhou P."/>
            <person name="Barbe V."/>
            <person name="Bardou P."/>
            <person name="Bechner M."/>
            <person name="Bellec A."/>
            <person name="Berger A."/>
            <person name="Berges H."/>
            <person name="Bidwell S."/>
            <person name="Bisseling T."/>
            <person name="Choisne N."/>
            <person name="Couloux A."/>
            <person name="Denny R."/>
            <person name="Deshpande S."/>
            <person name="Dai X."/>
            <person name="Doyle J.J."/>
            <person name="Dudez A.M."/>
            <person name="Farmer A.D."/>
            <person name="Fouteau S."/>
            <person name="Franken C."/>
            <person name="Gibelin C."/>
            <person name="Gish J."/>
            <person name="Goldstein S."/>
            <person name="Gonzalez A.J."/>
            <person name="Green P.J."/>
            <person name="Hallab A."/>
            <person name="Hartog M."/>
            <person name="Hua A."/>
            <person name="Humphray S.J."/>
            <person name="Jeong D.H."/>
            <person name="Jing Y."/>
            <person name="Jocker A."/>
            <person name="Kenton S.M."/>
            <person name="Kim D.J."/>
            <person name="Klee K."/>
            <person name="Lai H."/>
            <person name="Lang C."/>
            <person name="Lin S."/>
            <person name="Macmil S.L."/>
            <person name="Magdelenat G."/>
            <person name="Matthews L."/>
            <person name="McCorrison J."/>
            <person name="Monaghan E.L."/>
            <person name="Mun J.H."/>
            <person name="Najar F.Z."/>
            <person name="Nicholson C."/>
            <person name="Noirot C."/>
            <person name="O'Bleness M."/>
            <person name="Paule C.R."/>
            <person name="Poulain J."/>
            <person name="Prion F."/>
            <person name="Qin B."/>
            <person name="Qu C."/>
            <person name="Retzel E.F."/>
            <person name="Riddle C."/>
            <person name="Sallet E."/>
            <person name="Samain S."/>
            <person name="Samson N."/>
            <person name="Sanders I."/>
            <person name="Saurat O."/>
            <person name="Scarpelli C."/>
            <person name="Schiex T."/>
            <person name="Segurens B."/>
            <person name="Severin A.J."/>
            <person name="Sherrier D.J."/>
            <person name="Shi R."/>
            <person name="Sims S."/>
            <person name="Singer S.R."/>
            <person name="Sinharoy S."/>
            <person name="Sterck L."/>
            <person name="Viollet A."/>
            <person name="Wang B.B."/>
            <person name="Wang K."/>
            <person name="Wang M."/>
            <person name="Wang X."/>
            <person name="Warfsmann J."/>
            <person name="Weissenbach J."/>
            <person name="White D.D."/>
            <person name="White J.D."/>
            <person name="Wiley G.B."/>
            <person name="Wincker P."/>
            <person name="Xing Y."/>
            <person name="Yang L."/>
            <person name="Yao Z."/>
            <person name="Ying F."/>
            <person name="Zhai J."/>
            <person name="Zhou L."/>
            <person name="Zuber A."/>
            <person name="Denarie J."/>
            <person name="Dixon R.A."/>
            <person name="May G.D."/>
            <person name="Schwartz D.C."/>
            <person name="Rogers J."/>
            <person name="Quetier F."/>
            <person name="Town C.D."/>
            <person name="Roe B.A."/>
        </authorList>
    </citation>
    <scope>NUCLEOTIDE SEQUENCE [LARGE SCALE GENOMIC DNA]</scope>
    <source>
        <strain evidence="4">A17</strain>
        <strain evidence="5 6">cv. Jemalong A17</strain>
    </source>
</reference>
<sequence length="141" mass="14929">MVVVLFATVSGIVATTGFPCPVVAPPTPPAANNAPTITLPPSDIRDSIAHIHKKKHFPWKVVAPSLVAGVIVVLAVILLLVKSLRQTSTEVPAQGEGEGQGQGQEESSSSSSTRTPPSAYFRFEGVRGFQLEMGVWLEKDV</sequence>
<evidence type="ECO:0000256" key="1">
    <source>
        <dbReference type="SAM" id="MobiDB-lite"/>
    </source>
</evidence>
<dbReference type="Proteomes" id="UP000002051">
    <property type="component" value="Chromosome 5"/>
</dbReference>
<feature type="signal peptide" evidence="3">
    <location>
        <begin position="1"/>
        <end position="17"/>
    </location>
</feature>
<dbReference type="EMBL" id="CM001221">
    <property type="protein sequence ID" value="AET00585.1"/>
    <property type="molecule type" value="Genomic_DNA"/>
</dbReference>
<gene>
    <name evidence="4" type="ordered locus">MTR_5g093660</name>
</gene>
<reference evidence="5" key="3">
    <citation type="submission" date="2015-04" db="UniProtKB">
        <authorList>
            <consortium name="EnsemblPlants"/>
        </authorList>
    </citation>
    <scope>IDENTIFICATION</scope>
    <source>
        <strain evidence="5">cv. Jemalong A17</strain>
    </source>
</reference>
<dbReference type="HOGENOM" id="CLU_1828199_0_0_1"/>
<keyword evidence="6" id="KW-1185">Reference proteome</keyword>
<accession>G7K8N2</accession>
<feature type="region of interest" description="Disordered" evidence="1">
    <location>
        <begin position="89"/>
        <end position="119"/>
    </location>
</feature>